<protein>
    <submittedName>
        <fullName evidence="2">Uncharacterized protein</fullName>
    </submittedName>
</protein>
<dbReference type="Proteomes" id="UP001499851">
    <property type="component" value="Unassembled WGS sequence"/>
</dbReference>
<accession>A0ABN2HA04</accession>
<evidence type="ECO:0000256" key="1">
    <source>
        <dbReference type="SAM" id="MobiDB-lite"/>
    </source>
</evidence>
<name>A0ABN2HA04_9ACTN</name>
<comment type="caution">
    <text evidence="2">The sequence shown here is derived from an EMBL/GenBank/DDBJ whole genome shotgun (WGS) entry which is preliminary data.</text>
</comment>
<evidence type="ECO:0000313" key="3">
    <source>
        <dbReference type="Proteomes" id="UP001499851"/>
    </source>
</evidence>
<organism evidence="2 3">
    <name type="scientific">Glycomyces endophyticus</name>
    <dbReference type="NCBI Taxonomy" id="480996"/>
    <lineage>
        <taxon>Bacteria</taxon>
        <taxon>Bacillati</taxon>
        <taxon>Actinomycetota</taxon>
        <taxon>Actinomycetes</taxon>
        <taxon>Glycomycetales</taxon>
        <taxon>Glycomycetaceae</taxon>
        <taxon>Glycomyces</taxon>
    </lineage>
</organism>
<keyword evidence="3" id="KW-1185">Reference proteome</keyword>
<feature type="region of interest" description="Disordered" evidence="1">
    <location>
        <begin position="55"/>
        <end position="75"/>
    </location>
</feature>
<proteinExistence type="predicted"/>
<evidence type="ECO:0000313" key="2">
    <source>
        <dbReference type="EMBL" id="GAA1684378.1"/>
    </source>
</evidence>
<dbReference type="EMBL" id="BAAAQF010000013">
    <property type="protein sequence ID" value="GAA1684378.1"/>
    <property type="molecule type" value="Genomic_DNA"/>
</dbReference>
<gene>
    <name evidence="2" type="ORF">GCM10009830_34630</name>
</gene>
<reference evidence="2 3" key="1">
    <citation type="journal article" date="2019" name="Int. J. Syst. Evol. Microbiol.">
        <title>The Global Catalogue of Microorganisms (GCM) 10K type strain sequencing project: providing services to taxonomists for standard genome sequencing and annotation.</title>
        <authorList>
            <consortium name="The Broad Institute Genomics Platform"/>
            <consortium name="The Broad Institute Genome Sequencing Center for Infectious Disease"/>
            <person name="Wu L."/>
            <person name="Ma J."/>
        </authorList>
    </citation>
    <scope>NUCLEOTIDE SEQUENCE [LARGE SCALE GENOMIC DNA]</scope>
    <source>
        <strain evidence="2 3">JCM 16001</strain>
    </source>
</reference>
<sequence length="75" mass="7776">MLHKADDQQGRRLFDSHGAITVAVAIGGRCDPPWPADAPRRITAGGEGYTAAVTAGTARARTPDGADHGTPPWIA</sequence>